<name>A0ABN4A9G8_RICCA</name>
<sequence length="83" mass="9538">MKDSFYKDAIKNSTQNTKQAIAKIQKSLTNPSAHSSNVPPSNKHKGENIEARFCAQNLIKTLRINIYFYLTKRGNFYKAEPKF</sequence>
<organism evidence="2 3">
    <name type="scientific">Rickettsia canadensis str. CA410</name>
    <dbReference type="NCBI Taxonomy" id="1105107"/>
    <lineage>
        <taxon>Bacteria</taxon>
        <taxon>Pseudomonadati</taxon>
        <taxon>Pseudomonadota</taxon>
        <taxon>Alphaproteobacteria</taxon>
        <taxon>Rickettsiales</taxon>
        <taxon>Rickettsiaceae</taxon>
        <taxon>Rickettsieae</taxon>
        <taxon>Rickettsia</taxon>
        <taxon>belli group</taxon>
    </lineage>
</organism>
<evidence type="ECO:0000313" key="2">
    <source>
        <dbReference type="EMBL" id="AFB21003.1"/>
    </source>
</evidence>
<feature type="region of interest" description="Disordered" evidence="1">
    <location>
        <begin position="26"/>
        <end position="45"/>
    </location>
</feature>
<dbReference type="EMBL" id="CP003304">
    <property type="protein sequence ID" value="AFB21003.1"/>
    <property type="molecule type" value="Genomic_DNA"/>
</dbReference>
<gene>
    <name evidence="2" type="ORF">RCA_02150</name>
</gene>
<evidence type="ECO:0000313" key="3">
    <source>
        <dbReference type="Proteomes" id="UP000007878"/>
    </source>
</evidence>
<accession>A0ABN4A9G8</accession>
<keyword evidence="3" id="KW-1185">Reference proteome</keyword>
<reference evidence="3" key="1">
    <citation type="submission" date="2012-02" db="EMBL/GenBank/DDBJ databases">
        <title>Complete genome sequence of Rickettsia parkeri strain Portsmouth.</title>
        <authorList>
            <person name="Johnson S.L."/>
            <person name="Munk A.C."/>
            <person name="Han S."/>
            <person name="Bruce D.C."/>
            <person name="Dasch G.A."/>
        </authorList>
    </citation>
    <scope>NUCLEOTIDE SEQUENCE [LARGE SCALE GENOMIC DNA]</scope>
    <source>
        <strain evidence="3">CA410</strain>
    </source>
</reference>
<evidence type="ECO:0000256" key="1">
    <source>
        <dbReference type="SAM" id="MobiDB-lite"/>
    </source>
</evidence>
<proteinExistence type="predicted"/>
<feature type="compositionally biased region" description="Polar residues" evidence="1">
    <location>
        <begin position="26"/>
        <end position="40"/>
    </location>
</feature>
<dbReference type="Proteomes" id="UP000007878">
    <property type="component" value="Chromosome"/>
</dbReference>
<protein>
    <submittedName>
        <fullName evidence="2">Uncharacterized protein</fullName>
    </submittedName>
</protein>